<dbReference type="GO" id="GO:0016020">
    <property type="term" value="C:membrane"/>
    <property type="evidence" value="ECO:0007669"/>
    <property type="project" value="InterPro"/>
</dbReference>
<dbReference type="GO" id="GO:0009401">
    <property type="term" value="P:phosphoenolpyruvate-dependent sugar phosphotransferase system"/>
    <property type="evidence" value="ECO:0007669"/>
    <property type="project" value="InterPro"/>
</dbReference>
<evidence type="ECO:0008006" key="3">
    <source>
        <dbReference type="Google" id="ProtNLM"/>
    </source>
</evidence>
<protein>
    <recommendedName>
        <fullName evidence="3">PTS system mannose-specific EIID component</fullName>
    </recommendedName>
</protein>
<keyword evidence="1" id="KW-0812">Transmembrane</keyword>
<dbReference type="AlphaFoldDB" id="A0A645IL62"/>
<gene>
    <name evidence="2" type="ORF">SDC9_199707</name>
</gene>
<sequence length="81" mass="8705">MGLMMVGFMSASFVNVPLTWTLSVGQTSVVFADIFNSIFPGLLGLCLLFFLIKLIKKGVRPVQLVIGILLLGLVGAFIGIF</sequence>
<dbReference type="EMBL" id="VSSQ01117782">
    <property type="protein sequence ID" value="MPN52055.1"/>
    <property type="molecule type" value="Genomic_DNA"/>
</dbReference>
<name>A0A645IL62_9ZZZZ</name>
<keyword evidence="1" id="KW-0472">Membrane</keyword>
<evidence type="ECO:0000256" key="1">
    <source>
        <dbReference type="SAM" id="Phobius"/>
    </source>
</evidence>
<comment type="caution">
    <text evidence="2">The sequence shown here is derived from an EMBL/GenBank/DDBJ whole genome shotgun (WGS) entry which is preliminary data.</text>
</comment>
<dbReference type="Pfam" id="PF03613">
    <property type="entry name" value="EIID-AGA"/>
    <property type="match status" value="1"/>
</dbReference>
<dbReference type="InterPro" id="IPR004704">
    <property type="entry name" value="PTS_IID_man"/>
</dbReference>
<keyword evidence="1" id="KW-1133">Transmembrane helix</keyword>
<proteinExistence type="predicted"/>
<accession>A0A645IL62</accession>
<feature type="transmembrane region" description="Helical" evidence="1">
    <location>
        <begin position="37"/>
        <end position="55"/>
    </location>
</feature>
<evidence type="ECO:0000313" key="2">
    <source>
        <dbReference type="EMBL" id="MPN52055.1"/>
    </source>
</evidence>
<reference evidence="2" key="1">
    <citation type="submission" date="2019-08" db="EMBL/GenBank/DDBJ databases">
        <authorList>
            <person name="Kucharzyk K."/>
            <person name="Murdoch R.W."/>
            <person name="Higgins S."/>
            <person name="Loffler F."/>
        </authorList>
    </citation>
    <scope>NUCLEOTIDE SEQUENCE</scope>
</reference>
<feature type="transmembrane region" description="Helical" evidence="1">
    <location>
        <begin position="62"/>
        <end position="80"/>
    </location>
</feature>
<organism evidence="2">
    <name type="scientific">bioreactor metagenome</name>
    <dbReference type="NCBI Taxonomy" id="1076179"/>
    <lineage>
        <taxon>unclassified sequences</taxon>
        <taxon>metagenomes</taxon>
        <taxon>ecological metagenomes</taxon>
    </lineage>
</organism>
<dbReference type="PROSITE" id="PS51108">
    <property type="entry name" value="PTS_EIID"/>
    <property type="match status" value="1"/>
</dbReference>